<dbReference type="GO" id="GO:0046872">
    <property type="term" value="F:metal ion binding"/>
    <property type="evidence" value="ECO:0007669"/>
    <property type="project" value="InterPro"/>
</dbReference>
<proteinExistence type="predicted"/>
<organism evidence="4 5">
    <name type="scientific">Brucella tritici</name>
    <dbReference type="NCBI Taxonomy" id="94626"/>
    <lineage>
        <taxon>Bacteria</taxon>
        <taxon>Pseudomonadati</taxon>
        <taxon>Pseudomonadota</taxon>
        <taxon>Alphaproteobacteria</taxon>
        <taxon>Hyphomicrobiales</taxon>
        <taxon>Brucellaceae</taxon>
        <taxon>Brucella/Ochrobactrum group</taxon>
        <taxon>Brucella</taxon>
    </lineage>
</organism>
<dbReference type="InterPro" id="IPR011761">
    <property type="entry name" value="ATP-grasp"/>
</dbReference>
<dbReference type="AlphaFoldDB" id="A0A7V7VTH5"/>
<reference evidence="4 5" key="1">
    <citation type="submission" date="2019-09" db="EMBL/GenBank/DDBJ databases">
        <title>Taxonomic organization of the family Brucellaceae based on a phylogenomic approach.</title>
        <authorList>
            <person name="Leclercq S."/>
            <person name="Cloeckaert A."/>
            <person name="Zygmunt M.S."/>
        </authorList>
    </citation>
    <scope>NUCLEOTIDE SEQUENCE [LARGE SCALE GENOMIC DNA]</scope>
    <source>
        <strain evidence="4 5">TA93</strain>
    </source>
</reference>
<dbReference type="PANTHER" id="PTHR42793:SF4">
    <property type="entry name" value="BLL6376 PROTEIN"/>
    <property type="match status" value="1"/>
</dbReference>
<dbReference type="SUPFAM" id="SSF52210">
    <property type="entry name" value="Succinyl-CoA synthetase domains"/>
    <property type="match status" value="2"/>
</dbReference>
<keyword evidence="4" id="KW-0436">Ligase</keyword>
<feature type="domain" description="ATP-grasp" evidence="3">
    <location>
        <begin position="484"/>
        <end position="520"/>
    </location>
</feature>
<dbReference type="InterPro" id="IPR013815">
    <property type="entry name" value="ATP_grasp_subdomain_1"/>
</dbReference>
<dbReference type="SMART" id="SM00881">
    <property type="entry name" value="CoA_binding"/>
    <property type="match status" value="1"/>
</dbReference>
<dbReference type="Gene3D" id="3.30.1490.20">
    <property type="entry name" value="ATP-grasp fold, A domain"/>
    <property type="match status" value="1"/>
</dbReference>
<dbReference type="PANTHER" id="PTHR42793">
    <property type="entry name" value="COA BINDING DOMAIN CONTAINING PROTEIN"/>
    <property type="match status" value="1"/>
</dbReference>
<name>A0A7V7VTH5_9HYPH</name>
<evidence type="ECO:0000256" key="2">
    <source>
        <dbReference type="PROSITE-ProRule" id="PRU00409"/>
    </source>
</evidence>
<dbReference type="Proteomes" id="UP000460650">
    <property type="component" value="Unassembled WGS sequence"/>
</dbReference>
<evidence type="ECO:0000313" key="5">
    <source>
        <dbReference type="Proteomes" id="UP000460650"/>
    </source>
</evidence>
<dbReference type="Gene3D" id="3.40.50.720">
    <property type="entry name" value="NAD(P)-binding Rossmann-like Domain"/>
    <property type="match status" value="1"/>
</dbReference>
<dbReference type="Gene3D" id="3.30.470.20">
    <property type="entry name" value="ATP-grasp fold, B domain"/>
    <property type="match status" value="1"/>
</dbReference>
<evidence type="ECO:0000259" key="3">
    <source>
        <dbReference type="PROSITE" id="PS50975"/>
    </source>
</evidence>
<comment type="caution">
    <text evidence="4">The sequence shown here is derived from an EMBL/GenBank/DDBJ whole genome shotgun (WGS) entry which is preliminary data.</text>
</comment>
<evidence type="ECO:0000313" key="4">
    <source>
        <dbReference type="EMBL" id="KAB2656566.1"/>
    </source>
</evidence>
<dbReference type="SUPFAM" id="SSF56059">
    <property type="entry name" value="Glutathione synthetase ATP-binding domain-like"/>
    <property type="match status" value="1"/>
</dbReference>
<dbReference type="GO" id="GO:0006099">
    <property type="term" value="P:tricarboxylic acid cycle"/>
    <property type="evidence" value="ECO:0007669"/>
    <property type="project" value="UniProtKB-KW"/>
</dbReference>
<dbReference type="GO" id="GO:0016874">
    <property type="term" value="F:ligase activity"/>
    <property type="evidence" value="ECO:0007669"/>
    <property type="project" value="UniProtKB-KW"/>
</dbReference>
<dbReference type="EMBL" id="WBVY01000004">
    <property type="protein sequence ID" value="KAB2656566.1"/>
    <property type="molecule type" value="Genomic_DNA"/>
</dbReference>
<sequence>MTVNKKNLSRVLRPRSIAIFGGGWSTAVLRQCRKMGFEGALWPVHPTRDTIDDIPCYRSVADLPGAPDVSFIGVNRDGTIDIVRELSVRGSGGAVCFASGFNEVSDGAERNRALLAAAGDMPILGPNCYGFINYLDGALLWPDQHGGKRVESGAAIVVQSSNIAINLTMQRRGLPIAYVLTAGNQAQTGLSELAEAALDDPRVTVLGLHIEGFDNIARLERVFAKAREMRKPVVAIKVGTSAAAQAMTLSHTASLAGADTLADAFFARCSVVRTRTLDEFVETLKLLHVLGPSPDKSLGSMSCSGGEASLVGDLASAAGLDLRPLASDEMEKLRATLPEMVTISNPLDYHTFTWGNGSSLTSTYRAMLDGNFGLTILVLDFPRSDRCVDNGCEISLEAAIEAHKAGGGRFALVASLPENMTEPHAERLLASGIAPMMGLATALIAAANAAWIGEMWSRPQTSALTAQAQVLESAATAMDEWTSKSILREIGIVTPQGGIASSVDDAVTLAEKLGYPVVLKGVGDKLLHKTEMAAVHLNLADAEAVRGAAHSLTHLECDFLVEKMVQDGVAELIVGIARDPQFGLYLTVGAGGVMVELWNDTRALLLPASRDDIRTAFLSLRSAPLLTGFRGRQEADIESAVEAAWRISNYALTQAGTLEELDINPLIVTADNAVAVDALIHNRRA</sequence>
<dbReference type="SUPFAM" id="SSF51735">
    <property type="entry name" value="NAD(P)-binding Rossmann-fold domains"/>
    <property type="match status" value="1"/>
</dbReference>
<protein>
    <submittedName>
        <fullName evidence="4">Acetate--CoA ligase family protein</fullName>
    </submittedName>
</protein>
<dbReference type="InterPro" id="IPR036291">
    <property type="entry name" value="NAD(P)-bd_dom_sf"/>
</dbReference>
<keyword evidence="1" id="KW-0816">Tricarboxylic acid cycle</keyword>
<keyword evidence="2" id="KW-0067">ATP-binding</keyword>
<dbReference type="Gene3D" id="3.40.50.261">
    <property type="entry name" value="Succinyl-CoA synthetase domains"/>
    <property type="match status" value="2"/>
</dbReference>
<dbReference type="Pfam" id="PF13549">
    <property type="entry name" value="ATP-grasp_5"/>
    <property type="match status" value="1"/>
</dbReference>
<keyword evidence="2" id="KW-0547">Nucleotide-binding</keyword>
<gene>
    <name evidence="4" type="ORF">F9K94_18975</name>
</gene>
<dbReference type="InterPro" id="IPR032875">
    <property type="entry name" value="Succ_CoA_lig_flav_dom"/>
</dbReference>
<accession>A0A7V7VTH5</accession>
<dbReference type="PROSITE" id="PS50975">
    <property type="entry name" value="ATP_GRASP"/>
    <property type="match status" value="1"/>
</dbReference>
<dbReference type="InterPro" id="IPR016102">
    <property type="entry name" value="Succinyl-CoA_synth-like"/>
</dbReference>
<dbReference type="Pfam" id="PF13380">
    <property type="entry name" value="CoA_binding_2"/>
    <property type="match status" value="1"/>
</dbReference>
<dbReference type="InterPro" id="IPR003781">
    <property type="entry name" value="CoA-bd"/>
</dbReference>
<dbReference type="GO" id="GO:0005524">
    <property type="term" value="F:ATP binding"/>
    <property type="evidence" value="ECO:0007669"/>
    <property type="project" value="UniProtKB-UniRule"/>
</dbReference>
<dbReference type="Pfam" id="PF13607">
    <property type="entry name" value="Succ_CoA_lig"/>
    <property type="match status" value="1"/>
</dbReference>
<evidence type="ECO:0000256" key="1">
    <source>
        <dbReference type="ARBA" id="ARBA00022532"/>
    </source>
</evidence>